<dbReference type="GeneID" id="64856401"/>
<dbReference type="OrthoDB" id="10376814at2759"/>
<name>A0A8H2VE64_9SACH</name>
<evidence type="ECO:0000256" key="2">
    <source>
        <dbReference type="SAM" id="SignalP"/>
    </source>
</evidence>
<keyword evidence="1" id="KW-1133">Transmembrane helix</keyword>
<protein>
    <submittedName>
        <fullName evidence="3">Uncharacterized protein</fullName>
    </submittedName>
</protein>
<dbReference type="EMBL" id="CAEFZW010000002">
    <property type="protein sequence ID" value="CAB4253245.1"/>
    <property type="molecule type" value="Genomic_DNA"/>
</dbReference>
<evidence type="ECO:0000313" key="3">
    <source>
        <dbReference type="EMBL" id="CAB4253245.1"/>
    </source>
</evidence>
<organism evidence="3 4">
    <name type="scientific">Maudiozyma barnettii</name>
    <dbReference type="NCBI Taxonomy" id="61262"/>
    <lineage>
        <taxon>Eukaryota</taxon>
        <taxon>Fungi</taxon>
        <taxon>Dikarya</taxon>
        <taxon>Ascomycota</taxon>
        <taxon>Saccharomycotina</taxon>
        <taxon>Saccharomycetes</taxon>
        <taxon>Saccharomycetales</taxon>
        <taxon>Saccharomycetaceae</taxon>
        <taxon>Maudiozyma</taxon>
    </lineage>
</organism>
<keyword evidence="2" id="KW-0732">Signal</keyword>
<feature type="signal peptide" evidence="2">
    <location>
        <begin position="1"/>
        <end position="19"/>
    </location>
</feature>
<comment type="caution">
    <text evidence="3">The sequence shown here is derived from an EMBL/GenBank/DDBJ whole genome shotgun (WGS) entry which is preliminary data.</text>
</comment>
<feature type="transmembrane region" description="Helical" evidence="1">
    <location>
        <begin position="199"/>
        <end position="232"/>
    </location>
</feature>
<sequence length="237" mass="27297">MNLLLLVNFFIFALYFVNGSNNIISNTNQVVKTPTDAFYDIVNVFKEVRKIQKHAYMDDLFALRKETDFDEECKEILSDIISTRDRVTNLKSGKKKKSRLRTKTLEKCVETYINHQIHDVNNSNKDKLAKTLYALRAQEVTMSMVTERNLWSILKHIKFKLEEYGLVEKRSEKELEAFPTEQDGVHSANTLLFLVKGMFGLGICVVFGSAICLTAMGSLISIQIILWMLILVKYLAR</sequence>
<dbReference type="Proteomes" id="UP000644660">
    <property type="component" value="Unassembled WGS sequence"/>
</dbReference>
<evidence type="ECO:0000313" key="4">
    <source>
        <dbReference type="Proteomes" id="UP000644660"/>
    </source>
</evidence>
<dbReference type="AlphaFoldDB" id="A0A8H2VE64"/>
<dbReference type="RefSeq" id="XP_041405283.1">
    <property type="nucleotide sequence ID" value="XM_041549349.1"/>
</dbReference>
<evidence type="ECO:0000256" key="1">
    <source>
        <dbReference type="SAM" id="Phobius"/>
    </source>
</evidence>
<feature type="chain" id="PRO_5034978992" evidence="2">
    <location>
        <begin position="20"/>
        <end position="237"/>
    </location>
</feature>
<gene>
    <name evidence="3" type="ORF">KABA2_02S15026</name>
</gene>
<accession>A0A8H2VE64</accession>
<keyword evidence="1" id="KW-0812">Transmembrane</keyword>
<proteinExistence type="predicted"/>
<reference evidence="3 4" key="1">
    <citation type="submission" date="2020-05" db="EMBL/GenBank/DDBJ databases">
        <authorList>
            <person name="Casaregola S."/>
            <person name="Devillers H."/>
            <person name="Grondin C."/>
        </authorList>
    </citation>
    <scope>NUCLEOTIDE SEQUENCE [LARGE SCALE GENOMIC DNA]</scope>
    <source>
        <strain evidence="3 4">CLIB 1767</strain>
    </source>
</reference>
<keyword evidence="4" id="KW-1185">Reference proteome</keyword>
<keyword evidence="1" id="KW-0472">Membrane</keyword>